<feature type="transmembrane region" description="Helical" evidence="1">
    <location>
        <begin position="149"/>
        <end position="169"/>
    </location>
</feature>
<protein>
    <recommendedName>
        <fullName evidence="4">DUF2029 domain-containing protein</fullName>
    </recommendedName>
</protein>
<sequence length="401" mass="45018">MFSDPERPVTPAARLLETCFLAIYRGICRLYRPLRHVIGALVLAVFALMVAAVVQIYPVSNWDMVAYTASVLESDISDPIELHGRSYALLKENVTEGEFQALTGDREYRIRQYEDPDAFATMLGFYRLKLGYVETARALSAYMDPVKSLRMISMLSAVAVAGVLLVWLARHGALMYGPIVVAMLIIADFGGSAALLSPDLYASIFLLLAGFLYIERQDLAAAASLIAALFIRPDHLAFIGVFFVFALIYGPGRWVMTATFVLSAVAYTFVLKDESHPGWWIHLWFTHVEYVPTLESFDPPMSPVIYLQMLVRSTVRSLMSNTWLAALLALVIFFAKVIKPAQMADRARILLYAIFTSICAKYLVFPHYETRFYFPYLIAMGMILLIAWHQQDKTASRSSPA</sequence>
<feature type="transmembrane region" description="Helical" evidence="1">
    <location>
        <begin position="181"/>
        <end position="214"/>
    </location>
</feature>
<keyword evidence="1" id="KW-0812">Transmembrane</keyword>
<name>A0A944GUJ7_9HYPH</name>
<keyword evidence="1" id="KW-0472">Membrane</keyword>
<keyword evidence="1" id="KW-1133">Transmembrane helix</keyword>
<feature type="transmembrane region" description="Helical" evidence="1">
    <location>
        <begin position="220"/>
        <end position="247"/>
    </location>
</feature>
<evidence type="ECO:0008006" key="4">
    <source>
        <dbReference type="Google" id="ProtNLM"/>
    </source>
</evidence>
<evidence type="ECO:0000313" key="3">
    <source>
        <dbReference type="Proteomes" id="UP000705379"/>
    </source>
</evidence>
<reference evidence="2" key="1">
    <citation type="submission" date="2018-08" db="EMBL/GenBank/DDBJ databases">
        <authorList>
            <person name="Jin W."/>
            <person name="Wang H."/>
            <person name="Yang Y."/>
            <person name="Li M."/>
            <person name="Liu J."/>
        </authorList>
    </citation>
    <scope>NUCLEOTIDE SEQUENCE</scope>
    <source>
        <strain evidence="2">AESS21</strain>
    </source>
</reference>
<evidence type="ECO:0000313" key="2">
    <source>
        <dbReference type="EMBL" id="MBS8261625.1"/>
    </source>
</evidence>
<evidence type="ECO:0000256" key="1">
    <source>
        <dbReference type="SAM" id="Phobius"/>
    </source>
</evidence>
<feature type="transmembrane region" description="Helical" evidence="1">
    <location>
        <begin position="349"/>
        <end position="365"/>
    </location>
</feature>
<feature type="transmembrane region" description="Helical" evidence="1">
    <location>
        <begin position="37"/>
        <end position="57"/>
    </location>
</feature>
<reference evidence="2" key="2">
    <citation type="journal article" date="2021" name="Microorganisms">
        <title>Bacterial Dimethylsulfoniopropionate Biosynthesis in the East China Sea.</title>
        <authorList>
            <person name="Liu J."/>
            <person name="Zhang Y."/>
            <person name="Liu J."/>
            <person name="Zhong H."/>
            <person name="Williams B.T."/>
            <person name="Zheng Y."/>
            <person name="Curson A.R.J."/>
            <person name="Sun C."/>
            <person name="Sun H."/>
            <person name="Song D."/>
            <person name="Wagner Mackenzie B."/>
            <person name="Bermejo Martinez A."/>
            <person name="Todd J.D."/>
            <person name="Zhang X.H."/>
        </authorList>
    </citation>
    <scope>NUCLEOTIDE SEQUENCE</scope>
    <source>
        <strain evidence="2">AESS21</strain>
    </source>
</reference>
<gene>
    <name evidence="2" type="ORF">DYI23_15470</name>
</gene>
<organism evidence="2 3">
    <name type="scientific">Roseibium polysiphoniae</name>
    <dbReference type="NCBI Taxonomy" id="2571221"/>
    <lineage>
        <taxon>Bacteria</taxon>
        <taxon>Pseudomonadati</taxon>
        <taxon>Pseudomonadota</taxon>
        <taxon>Alphaproteobacteria</taxon>
        <taxon>Hyphomicrobiales</taxon>
        <taxon>Stappiaceae</taxon>
        <taxon>Roseibium</taxon>
    </lineage>
</organism>
<dbReference type="AlphaFoldDB" id="A0A944GUJ7"/>
<feature type="transmembrane region" description="Helical" evidence="1">
    <location>
        <begin position="371"/>
        <end position="388"/>
    </location>
</feature>
<dbReference type="Proteomes" id="UP000705379">
    <property type="component" value="Unassembled WGS sequence"/>
</dbReference>
<proteinExistence type="predicted"/>
<feature type="transmembrane region" description="Helical" evidence="1">
    <location>
        <begin position="318"/>
        <end position="337"/>
    </location>
</feature>
<dbReference type="EMBL" id="QTKU01000004">
    <property type="protein sequence ID" value="MBS8261625.1"/>
    <property type="molecule type" value="Genomic_DNA"/>
</dbReference>
<accession>A0A944GUJ7</accession>
<comment type="caution">
    <text evidence="2">The sequence shown here is derived from an EMBL/GenBank/DDBJ whole genome shotgun (WGS) entry which is preliminary data.</text>
</comment>